<keyword evidence="4" id="KW-1185">Reference proteome</keyword>
<dbReference type="Pfam" id="PF11879">
    <property type="entry name" value="DUF3399"/>
    <property type="match status" value="1"/>
</dbReference>
<evidence type="ECO:0000259" key="2">
    <source>
        <dbReference type="Pfam" id="PF11879"/>
    </source>
</evidence>
<dbReference type="AlphaFoldDB" id="A0A8S3YKD3"/>
<feature type="compositionally biased region" description="Polar residues" evidence="1">
    <location>
        <begin position="217"/>
        <end position="229"/>
    </location>
</feature>
<dbReference type="OrthoDB" id="433309at2759"/>
<feature type="compositionally biased region" description="Pro residues" evidence="1">
    <location>
        <begin position="71"/>
        <end position="83"/>
    </location>
</feature>
<gene>
    <name evidence="3" type="ORF">CUNI_LOCUS2772</name>
</gene>
<evidence type="ECO:0000313" key="4">
    <source>
        <dbReference type="Proteomes" id="UP000678393"/>
    </source>
</evidence>
<feature type="region of interest" description="Disordered" evidence="1">
    <location>
        <begin position="217"/>
        <end position="255"/>
    </location>
</feature>
<feature type="compositionally biased region" description="Basic and acidic residues" evidence="1">
    <location>
        <begin position="244"/>
        <end position="255"/>
    </location>
</feature>
<sequence>INMTKNASSAGFISAKKRAEEALVAREAGVEVDDSFKEDIFLLQHHHLLTCLEKTTDREFVEMEMTFNGPPTKPSETPPPSPDPSLISTTKRGCCGKKFSSSRKLMHEKKRNLPSRFSVEHQETNDIRMRASSASKRESWSSAVNVLDVQGFSNTSFTREGNGLSNNKANSIQNIQHISQASFTGNLRNISMASGSEPNMGSKLASSSHQNITTALVSSPNSAGSTHSVPNALPAHSSSLPSSSDKEDIIRISTL</sequence>
<proteinExistence type="predicted"/>
<feature type="non-terminal residue" evidence="3">
    <location>
        <position position="1"/>
    </location>
</feature>
<feature type="region of interest" description="Disordered" evidence="1">
    <location>
        <begin position="66"/>
        <end position="92"/>
    </location>
</feature>
<evidence type="ECO:0000313" key="3">
    <source>
        <dbReference type="EMBL" id="CAG5117214.1"/>
    </source>
</evidence>
<feature type="domain" description="Potassium channel voltage dependent Kv4 C-terminal" evidence="2">
    <location>
        <begin position="38"/>
        <end position="100"/>
    </location>
</feature>
<name>A0A8S3YKD3_9EUPU</name>
<organism evidence="3 4">
    <name type="scientific">Candidula unifasciata</name>
    <dbReference type="NCBI Taxonomy" id="100452"/>
    <lineage>
        <taxon>Eukaryota</taxon>
        <taxon>Metazoa</taxon>
        <taxon>Spiralia</taxon>
        <taxon>Lophotrochozoa</taxon>
        <taxon>Mollusca</taxon>
        <taxon>Gastropoda</taxon>
        <taxon>Heterobranchia</taxon>
        <taxon>Euthyneura</taxon>
        <taxon>Panpulmonata</taxon>
        <taxon>Eupulmonata</taxon>
        <taxon>Stylommatophora</taxon>
        <taxon>Helicina</taxon>
        <taxon>Helicoidea</taxon>
        <taxon>Geomitridae</taxon>
        <taxon>Candidula</taxon>
    </lineage>
</organism>
<dbReference type="Proteomes" id="UP000678393">
    <property type="component" value="Unassembled WGS sequence"/>
</dbReference>
<accession>A0A8S3YKD3</accession>
<comment type="caution">
    <text evidence="3">The sequence shown here is derived from an EMBL/GenBank/DDBJ whole genome shotgun (WGS) entry which is preliminary data.</text>
</comment>
<protein>
    <recommendedName>
        <fullName evidence="2">Potassium channel voltage dependent Kv4 C-terminal domain-containing protein</fullName>
    </recommendedName>
</protein>
<reference evidence="3" key="1">
    <citation type="submission" date="2021-04" db="EMBL/GenBank/DDBJ databases">
        <authorList>
            <consortium name="Molecular Ecology Group"/>
        </authorList>
    </citation>
    <scope>NUCLEOTIDE SEQUENCE</scope>
</reference>
<evidence type="ECO:0000256" key="1">
    <source>
        <dbReference type="SAM" id="MobiDB-lite"/>
    </source>
</evidence>
<dbReference type="EMBL" id="CAJHNH020000369">
    <property type="protein sequence ID" value="CAG5117214.1"/>
    <property type="molecule type" value="Genomic_DNA"/>
</dbReference>
<feature type="compositionally biased region" description="Low complexity" evidence="1">
    <location>
        <begin position="232"/>
        <end position="243"/>
    </location>
</feature>
<dbReference type="InterPro" id="IPR024587">
    <property type="entry name" value="K_chnl_volt-dep_Kv4_C"/>
</dbReference>